<dbReference type="SUPFAM" id="SSF50249">
    <property type="entry name" value="Nucleic acid-binding proteins"/>
    <property type="match status" value="1"/>
</dbReference>
<sequence>MRIIELISKELNIETWQTKNTIELLLNDNTVPFISRYRKEATGNLNEEQIRKIKEKYEYYQNLEKYKTTVLKAIKEQGKLTKELEAEIKACTKLSELENIYLPFKRRKKTKADIAIENGLEPLAKMLFHKKIDFEIAASNFFNEIFNSVEKVKEGVSHIIGQWFAHDKRIRETLQNYLLNYGVLQSYKKKEFKNIKTKYEIFSDFSQRIKNIPDYRILSINRGEKEGVLKVNIKIDEKYKNKLFKLYLTKWEKNNQIILNGLEYGWKNMLFPSIVTQIRNILKEKADNRAIEIFARNLEQLLLTPPIKKKRILAIDSGYRTGCKIVALNEYGKFLENNTIYPVPPFNDYKKSEKIVLELIKKYDLNLIAIGNGTASRETQQFIVWLIKKHNLKMKYLFVNEAGASVYSASKLAKEEFPELDVTVRGAISIGRRVLDPLAEFVKIEPRSLGVGQYQHDVDQKKLKEKLDSVVEDIVNKVGVNLNTASPKLLEYVSGISPNIAKKIVMYRKKLGKFNERQELLKIKGMGKKSFQQCAGFLRILDGKNPLEMTGIHPENYETTGRLLNLFGFNVEDIKVNNEVKSVLSQIFDDEKKLEDLSKKLNVGIYTLKDLISELLNPGRDPREELPQPLLFDNILSFEDLRIGMELQGTVTNITDFGIFVDIGLKESGFIHKKFVKDTIRLNQIVNVKITSIDNELKRISLEIID</sequence>
<dbReference type="FunFam" id="1.10.150.310:FF:000001">
    <property type="entry name" value="RNA-binding transcriptional accessory protein"/>
    <property type="match status" value="1"/>
</dbReference>
<dbReference type="FunFam" id="1.10.10.650:FF:000001">
    <property type="entry name" value="S1 RNA-binding domain 1"/>
    <property type="match status" value="1"/>
</dbReference>
<dbReference type="Gene3D" id="1.10.150.310">
    <property type="entry name" value="Tex RuvX-like domain-like"/>
    <property type="match status" value="1"/>
</dbReference>
<dbReference type="GO" id="GO:0006139">
    <property type="term" value="P:nucleobase-containing compound metabolic process"/>
    <property type="evidence" value="ECO:0007669"/>
    <property type="project" value="InterPro"/>
</dbReference>
<dbReference type="InterPro" id="IPR023319">
    <property type="entry name" value="Tex-like_HTH_dom_sf"/>
</dbReference>
<dbReference type="OrthoDB" id="9804714at2"/>
<dbReference type="Pfam" id="PF16921">
    <property type="entry name" value="Tex_YqgF"/>
    <property type="match status" value="1"/>
</dbReference>
<protein>
    <recommendedName>
        <fullName evidence="1">S1 motif domain-containing protein</fullName>
    </recommendedName>
</protein>
<dbReference type="Pfam" id="PF22706">
    <property type="entry name" value="Tex_central_region"/>
    <property type="match status" value="1"/>
</dbReference>
<dbReference type="FunFam" id="3.30.420.140:FF:000001">
    <property type="entry name" value="RNA-binding transcriptional accessory protein"/>
    <property type="match status" value="1"/>
</dbReference>
<dbReference type="Pfam" id="PF00575">
    <property type="entry name" value="S1"/>
    <property type="match status" value="1"/>
</dbReference>
<name>A0A1M5RV46_9BACT</name>
<dbReference type="InterPro" id="IPR003029">
    <property type="entry name" value="S1_domain"/>
</dbReference>
<dbReference type="GO" id="GO:0003735">
    <property type="term" value="F:structural constituent of ribosome"/>
    <property type="evidence" value="ECO:0007669"/>
    <property type="project" value="TreeGrafter"/>
</dbReference>
<dbReference type="SMART" id="SM00732">
    <property type="entry name" value="YqgFc"/>
    <property type="match status" value="1"/>
</dbReference>
<dbReference type="InterPro" id="IPR018974">
    <property type="entry name" value="Tex-like_N"/>
</dbReference>
<dbReference type="RefSeq" id="WP_073072076.1">
    <property type="nucleotide sequence ID" value="NZ_FQXN01000002.1"/>
</dbReference>
<accession>A0A1M5RV46</accession>
<dbReference type="SUPFAM" id="SSF47781">
    <property type="entry name" value="RuvA domain 2-like"/>
    <property type="match status" value="2"/>
</dbReference>
<dbReference type="SUPFAM" id="SSF53098">
    <property type="entry name" value="Ribonuclease H-like"/>
    <property type="match status" value="1"/>
</dbReference>
<dbReference type="InterPro" id="IPR037027">
    <property type="entry name" value="YqgF/RNaseH-like_dom_sf"/>
</dbReference>
<evidence type="ECO:0000313" key="3">
    <source>
        <dbReference type="Proteomes" id="UP000242592"/>
    </source>
</evidence>
<dbReference type="InterPro" id="IPR012340">
    <property type="entry name" value="NA-bd_OB-fold"/>
</dbReference>
<dbReference type="Gene3D" id="3.30.420.140">
    <property type="entry name" value="YqgF/RNase H-like domain"/>
    <property type="match status" value="1"/>
</dbReference>
<dbReference type="PROSITE" id="PS50126">
    <property type="entry name" value="S1"/>
    <property type="match status" value="1"/>
</dbReference>
<reference evidence="3" key="1">
    <citation type="submission" date="2016-11" db="EMBL/GenBank/DDBJ databases">
        <authorList>
            <person name="Varghese N."/>
            <person name="Submissions S."/>
        </authorList>
    </citation>
    <scope>NUCLEOTIDE SEQUENCE [LARGE SCALE GENOMIC DNA]</scope>
    <source>
        <strain evidence="3">DSM 15807</strain>
    </source>
</reference>
<gene>
    <name evidence="2" type="ORF">SAMN02745199_0620</name>
</gene>
<dbReference type="InterPro" id="IPR055179">
    <property type="entry name" value="Tex-like_central_region"/>
</dbReference>
<dbReference type="EMBL" id="FQXN01000002">
    <property type="protein sequence ID" value="SHH29703.1"/>
    <property type="molecule type" value="Genomic_DNA"/>
</dbReference>
<dbReference type="AlphaFoldDB" id="A0A1M5RV46"/>
<dbReference type="InterPro" id="IPR012337">
    <property type="entry name" value="RNaseH-like_sf"/>
</dbReference>
<proteinExistence type="predicted"/>
<organism evidence="2 3">
    <name type="scientific">Thermosipho atlanticus DSM 15807</name>
    <dbReference type="NCBI Taxonomy" id="1123380"/>
    <lineage>
        <taxon>Bacteria</taxon>
        <taxon>Thermotogati</taxon>
        <taxon>Thermotogota</taxon>
        <taxon>Thermotogae</taxon>
        <taxon>Thermotogales</taxon>
        <taxon>Fervidobacteriaceae</taxon>
        <taxon>Thermosipho</taxon>
    </lineage>
</organism>
<dbReference type="InterPro" id="IPR041692">
    <property type="entry name" value="HHH_9"/>
</dbReference>
<dbReference type="InterPro" id="IPR032639">
    <property type="entry name" value="Tex_YqgF"/>
</dbReference>
<evidence type="ECO:0000259" key="1">
    <source>
        <dbReference type="PROSITE" id="PS50126"/>
    </source>
</evidence>
<dbReference type="Gene3D" id="1.10.10.650">
    <property type="entry name" value="RuvA domain 2-like"/>
    <property type="match status" value="1"/>
</dbReference>
<dbReference type="PANTHER" id="PTHR10724">
    <property type="entry name" value="30S RIBOSOMAL PROTEIN S1"/>
    <property type="match status" value="1"/>
</dbReference>
<dbReference type="InterPro" id="IPR006641">
    <property type="entry name" value="YqgF/RNaseH-like_dom"/>
</dbReference>
<dbReference type="Proteomes" id="UP000242592">
    <property type="component" value="Unassembled WGS sequence"/>
</dbReference>
<dbReference type="Pfam" id="PF17674">
    <property type="entry name" value="HHH_9"/>
    <property type="match status" value="1"/>
</dbReference>
<dbReference type="GO" id="GO:0003729">
    <property type="term" value="F:mRNA binding"/>
    <property type="evidence" value="ECO:0007669"/>
    <property type="project" value="TreeGrafter"/>
</dbReference>
<dbReference type="InterPro" id="IPR050437">
    <property type="entry name" value="Ribos_protein_bS1-like"/>
</dbReference>
<keyword evidence="3" id="KW-1185">Reference proteome</keyword>
<dbReference type="GO" id="GO:0006412">
    <property type="term" value="P:translation"/>
    <property type="evidence" value="ECO:0007669"/>
    <property type="project" value="TreeGrafter"/>
</dbReference>
<dbReference type="SMART" id="SM00316">
    <property type="entry name" value="S1"/>
    <property type="match status" value="1"/>
</dbReference>
<evidence type="ECO:0000313" key="2">
    <source>
        <dbReference type="EMBL" id="SHH29703.1"/>
    </source>
</evidence>
<dbReference type="Pfam" id="PF09371">
    <property type="entry name" value="Tex_N"/>
    <property type="match status" value="1"/>
</dbReference>
<dbReference type="PANTHER" id="PTHR10724:SF10">
    <property type="entry name" value="S1 RNA-BINDING DOMAIN-CONTAINING PROTEIN 1"/>
    <property type="match status" value="1"/>
</dbReference>
<dbReference type="SUPFAM" id="SSF158832">
    <property type="entry name" value="Tex N-terminal region-like"/>
    <property type="match status" value="1"/>
</dbReference>
<dbReference type="InterPro" id="IPR010994">
    <property type="entry name" value="RuvA_2-like"/>
</dbReference>
<dbReference type="Pfam" id="PF12836">
    <property type="entry name" value="HHH_3"/>
    <property type="match status" value="1"/>
</dbReference>
<feature type="domain" description="S1 motif" evidence="1">
    <location>
        <begin position="644"/>
        <end position="705"/>
    </location>
</feature>
<dbReference type="STRING" id="1123380.SAMN02745199_0620"/>
<dbReference type="Gene3D" id="2.40.50.140">
    <property type="entry name" value="Nucleic acid-binding proteins"/>
    <property type="match status" value="1"/>
</dbReference>
<dbReference type="Gene3D" id="1.10.3500.10">
    <property type="entry name" value="Tex N-terminal region-like"/>
    <property type="match status" value="1"/>
</dbReference>
<dbReference type="InterPro" id="IPR023323">
    <property type="entry name" value="Tex-like_dom_sf"/>
</dbReference>